<dbReference type="EMBL" id="JBFOLK010000009">
    <property type="protein sequence ID" value="KAL2487368.1"/>
    <property type="molecule type" value="Genomic_DNA"/>
</dbReference>
<evidence type="ECO:0000313" key="8">
    <source>
        <dbReference type="EMBL" id="KAL2466100.1"/>
    </source>
</evidence>
<evidence type="ECO:0000256" key="4">
    <source>
        <dbReference type="ARBA" id="ARBA00023015"/>
    </source>
</evidence>
<accession>A0ABD1RG20</accession>
<keyword evidence="5" id="KW-0804">Transcription</keyword>
<dbReference type="PANTHER" id="PTHR46338:SF1">
    <property type="entry name" value="TRANSCRIPTION INITIATION FACTOR TFIID SUBUNIT 8"/>
    <property type="match status" value="1"/>
</dbReference>
<dbReference type="AlphaFoldDB" id="A0ABD1RG20"/>
<name>A0ABD1RG20_9LAMI</name>
<comment type="subcellular location">
    <subcellularLocation>
        <location evidence="1">Nucleus</location>
    </subcellularLocation>
</comment>
<protein>
    <recommendedName>
        <fullName evidence="3">Transcription initiation factor TFIID subunit 8</fullName>
    </recommendedName>
</protein>
<evidence type="ECO:0000256" key="1">
    <source>
        <dbReference type="ARBA" id="ARBA00004123"/>
    </source>
</evidence>
<evidence type="ECO:0000256" key="6">
    <source>
        <dbReference type="ARBA" id="ARBA00023242"/>
    </source>
</evidence>
<dbReference type="Pfam" id="PF10406">
    <property type="entry name" value="TAF8_C"/>
    <property type="match status" value="1"/>
</dbReference>
<evidence type="ECO:0000256" key="2">
    <source>
        <dbReference type="ARBA" id="ARBA00008767"/>
    </source>
</evidence>
<evidence type="ECO:0000259" key="7">
    <source>
        <dbReference type="Pfam" id="PF10406"/>
    </source>
</evidence>
<keyword evidence="10" id="KW-1185">Reference proteome</keyword>
<keyword evidence="4" id="KW-0805">Transcription regulation</keyword>
<reference evidence="10" key="1">
    <citation type="submission" date="2024-07" db="EMBL/GenBank/DDBJ databases">
        <title>Two chromosome-level genome assemblies of Korean endemic species Abeliophyllum distichum and Forsythia ovata (Oleaceae).</title>
        <authorList>
            <person name="Jang H."/>
        </authorList>
    </citation>
    <scope>NUCLEOTIDE SEQUENCE [LARGE SCALE GENOMIC DNA]</scope>
</reference>
<evidence type="ECO:0000313" key="10">
    <source>
        <dbReference type="Proteomes" id="UP001604336"/>
    </source>
</evidence>
<evidence type="ECO:0000256" key="5">
    <source>
        <dbReference type="ARBA" id="ARBA00023163"/>
    </source>
</evidence>
<dbReference type="PANTHER" id="PTHR46338">
    <property type="entry name" value="TRANSCRIPTION INITIATION FACTOR TFIID SUBUNIT 8"/>
    <property type="match status" value="1"/>
</dbReference>
<dbReference type="EMBL" id="JBFOLK010000013">
    <property type="protein sequence ID" value="KAL2466100.1"/>
    <property type="molecule type" value="Genomic_DNA"/>
</dbReference>
<evidence type="ECO:0000256" key="3">
    <source>
        <dbReference type="ARBA" id="ARBA00017307"/>
    </source>
</evidence>
<feature type="domain" description="Transcription factor TFIID subunit 8 C-terminal" evidence="7">
    <location>
        <begin position="46"/>
        <end position="94"/>
    </location>
</feature>
<dbReference type="CDD" id="cd08049">
    <property type="entry name" value="TAF8"/>
    <property type="match status" value="1"/>
</dbReference>
<comment type="caution">
    <text evidence="9">The sequence shown here is derived from an EMBL/GenBank/DDBJ whole genome shotgun (WGS) entry which is preliminary data.</text>
</comment>
<organism evidence="9 10">
    <name type="scientific">Abeliophyllum distichum</name>
    <dbReference type="NCBI Taxonomy" id="126358"/>
    <lineage>
        <taxon>Eukaryota</taxon>
        <taxon>Viridiplantae</taxon>
        <taxon>Streptophyta</taxon>
        <taxon>Embryophyta</taxon>
        <taxon>Tracheophyta</taxon>
        <taxon>Spermatophyta</taxon>
        <taxon>Magnoliopsida</taxon>
        <taxon>eudicotyledons</taxon>
        <taxon>Gunneridae</taxon>
        <taxon>Pentapetalae</taxon>
        <taxon>asterids</taxon>
        <taxon>lamiids</taxon>
        <taxon>Lamiales</taxon>
        <taxon>Oleaceae</taxon>
        <taxon>Forsythieae</taxon>
        <taxon>Abeliophyllum</taxon>
    </lineage>
</organism>
<comment type="similarity">
    <text evidence="2">Belongs to the TAF8 family.</text>
</comment>
<dbReference type="GO" id="GO:0005634">
    <property type="term" value="C:nucleus"/>
    <property type="evidence" value="ECO:0007669"/>
    <property type="project" value="UniProtKB-SubCell"/>
</dbReference>
<dbReference type="Proteomes" id="UP001604336">
    <property type="component" value="Unassembled WGS sequence"/>
</dbReference>
<dbReference type="InterPro" id="IPR019473">
    <property type="entry name" value="TFIID_su8_C"/>
</dbReference>
<keyword evidence="6" id="KW-0539">Nucleus</keyword>
<gene>
    <name evidence="9" type="ORF">Adt_32124</name>
    <name evidence="8" type="ORF">Adt_41951</name>
</gene>
<reference evidence="9" key="2">
    <citation type="submission" date="2024-07" db="EMBL/GenBank/DDBJ databases">
        <title>Two chromosome-level genome assemblies of Korean endemic species Abeliophyllum distichum and Forsythia ovata (Oleaceae).</title>
        <authorList>
            <person name="Mun J.H."/>
        </authorList>
    </citation>
    <scope>NUCLEOTIDE SEQUENCE</scope>
    <source>
        <strain evidence="9">KNKB198505000391</strain>
        <tissue evidence="9">Leaf</tissue>
    </source>
</reference>
<dbReference type="InterPro" id="IPR037818">
    <property type="entry name" value="TAF8"/>
</dbReference>
<proteinExistence type="inferred from homology"/>
<sequence>MTEIRENLKSAEEIPFAQLIPHFPVVREQRMIPSFLQMVEVLANNHIPKWLPAFPDPHTYIHSPMWNERVSDPRTDKIELARQHRKAERSLLSLQQRLMCNCSAVALTCEPDNGKNLLEVDDIKNPYIAKPLKAGEKVASPVGLPAKLSVKHTQENMFFCWRHLRLLLWQ</sequence>
<evidence type="ECO:0000313" key="9">
    <source>
        <dbReference type="EMBL" id="KAL2487368.1"/>
    </source>
</evidence>